<gene>
    <name evidence="12" type="ordered locus">cce_0202</name>
</gene>
<comment type="cofactor">
    <cofactor evidence="1 10">
        <name>pyridoxal 5'-phosphate</name>
        <dbReference type="ChEBI" id="CHEBI:597326"/>
    </cofactor>
</comment>
<dbReference type="Gene3D" id="3.40.640.10">
    <property type="entry name" value="Type I PLP-dependent aspartate aminotransferase-like (Major domain)"/>
    <property type="match status" value="1"/>
</dbReference>
<keyword evidence="7" id="KW-0408">Iron</keyword>
<dbReference type="KEGG" id="cyt:cce_0202"/>
<dbReference type="STRING" id="43989.cce_0202"/>
<comment type="similarity">
    <text evidence="2">Belongs to the class-V pyridoxal-phosphate-dependent aminotransferase family. NifS/IscS subfamily.</text>
</comment>
<sequence>MQIYLDHSATTPPRSEVVAYVSQLLTEEWGNPSSLHQWGQRAAMVIETARVQVASLVNAREPESIIFTSGGTEADNLAILGIARQYSTPQHLIISSIEHPAISEPVACLEAQGWEVTRLAVNGQGRINPWDLKAAIQSNTVLISIIYGQSEIGTVQPIEELSNIAHDHAILFHTDAVQSAGRLSIDVQRLPIDLLSISSHKIYGIQGAGALYVRPGVDIDPLLLGGGQEGKKRSGTQSVGIIGGFGLAAELAVREMATESSRLIGLRDRLFDLMADCPYVIPTGDRLYRLPHHVSFVINDPFQTSETEKITGKMIVRQMNLAGIAISAGSACHSGKLSPSPILLAMGYSEKEAIKGIRLTLGQNTTREDIDWTAMVLKQVLNRLMPQLVIAK</sequence>
<dbReference type="InterPro" id="IPR016454">
    <property type="entry name" value="Cysteine_dSase"/>
</dbReference>
<evidence type="ECO:0000256" key="7">
    <source>
        <dbReference type="ARBA" id="ARBA00023004"/>
    </source>
</evidence>
<evidence type="ECO:0000256" key="2">
    <source>
        <dbReference type="ARBA" id="ARBA00006490"/>
    </source>
</evidence>
<feature type="domain" description="Aminotransferase class V" evidence="11">
    <location>
        <begin position="3"/>
        <end position="371"/>
    </location>
</feature>
<protein>
    <recommendedName>
        <fullName evidence="3">cysteine desulfurase</fullName>
        <ecNumber evidence="3">2.8.1.7</ecNumber>
    </recommendedName>
</protein>
<comment type="catalytic activity">
    <reaction evidence="9">
        <text>(sulfur carrier)-H + L-cysteine = (sulfur carrier)-SH + L-alanine</text>
        <dbReference type="Rhea" id="RHEA:43892"/>
        <dbReference type="Rhea" id="RHEA-COMP:14737"/>
        <dbReference type="Rhea" id="RHEA-COMP:14739"/>
        <dbReference type="ChEBI" id="CHEBI:29917"/>
        <dbReference type="ChEBI" id="CHEBI:35235"/>
        <dbReference type="ChEBI" id="CHEBI:57972"/>
        <dbReference type="ChEBI" id="CHEBI:64428"/>
        <dbReference type="EC" id="2.8.1.7"/>
    </reaction>
</comment>
<dbReference type="eggNOG" id="COG1104">
    <property type="taxonomic scope" value="Bacteria"/>
</dbReference>
<proteinExistence type="inferred from homology"/>
<dbReference type="OrthoDB" id="9808002at2"/>
<reference evidence="12 13" key="1">
    <citation type="journal article" date="2008" name="Proc. Natl. Acad. Sci. U.S.A.">
        <title>The genome of Cyanothece 51142, a unicellular diazotrophic cyanobacterium important in the marine nitrogen cycle.</title>
        <authorList>
            <person name="Welsh E.A."/>
            <person name="Liberton M."/>
            <person name="Stoeckel J."/>
            <person name="Loh T."/>
            <person name="Elvitigala T."/>
            <person name="Wang C."/>
            <person name="Wollam A."/>
            <person name="Fulton R.S."/>
            <person name="Clifton S.W."/>
            <person name="Jacobs J.M."/>
            <person name="Aurora R."/>
            <person name="Ghosh B.K."/>
            <person name="Sherman L.A."/>
            <person name="Smith R.D."/>
            <person name="Wilson R.K."/>
            <person name="Pakrasi H.B."/>
        </authorList>
    </citation>
    <scope>NUCLEOTIDE SEQUENCE [LARGE SCALE GENOMIC DNA]</scope>
    <source>
        <strain evidence="13">ATCC 51142 / BH68</strain>
    </source>
</reference>
<dbReference type="InterPro" id="IPR000192">
    <property type="entry name" value="Aminotrans_V_dom"/>
</dbReference>
<evidence type="ECO:0000256" key="4">
    <source>
        <dbReference type="ARBA" id="ARBA00022679"/>
    </source>
</evidence>
<keyword evidence="5" id="KW-0479">Metal-binding</keyword>
<dbReference type="InterPro" id="IPR020578">
    <property type="entry name" value="Aminotrans_V_PyrdxlP_BS"/>
</dbReference>
<evidence type="ECO:0000256" key="10">
    <source>
        <dbReference type="RuleBase" id="RU004504"/>
    </source>
</evidence>
<dbReference type="EC" id="2.8.1.7" evidence="3"/>
<dbReference type="SUPFAM" id="SSF53383">
    <property type="entry name" value="PLP-dependent transferases"/>
    <property type="match status" value="1"/>
</dbReference>
<dbReference type="HOGENOM" id="CLU_003433_0_0_3"/>
<keyword evidence="13" id="KW-1185">Reference proteome</keyword>
<dbReference type="InterPro" id="IPR015424">
    <property type="entry name" value="PyrdxlP-dep_Trfase"/>
</dbReference>
<evidence type="ECO:0000313" key="13">
    <source>
        <dbReference type="Proteomes" id="UP000001203"/>
    </source>
</evidence>
<dbReference type="GO" id="GO:0008483">
    <property type="term" value="F:transaminase activity"/>
    <property type="evidence" value="ECO:0007669"/>
    <property type="project" value="UniProtKB-KW"/>
</dbReference>
<dbReference type="GO" id="GO:0046872">
    <property type="term" value="F:metal ion binding"/>
    <property type="evidence" value="ECO:0007669"/>
    <property type="project" value="UniProtKB-KW"/>
</dbReference>
<keyword evidence="12" id="KW-0032">Aminotransferase</keyword>
<dbReference type="Proteomes" id="UP000001203">
    <property type="component" value="Chromosome circular"/>
</dbReference>
<dbReference type="Gene3D" id="3.90.1150.10">
    <property type="entry name" value="Aspartate Aminotransferase, domain 1"/>
    <property type="match status" value="1"/>
</dbReference>
<evidence type="ECO:0000256" key="1">
    <source>
        <dbReference type="ARBA" id="ARBA00001933"/>
    </source>
</evidence>
<evidence type="ECO:0000256" key="8">
    <source>
        <dbReference type="ARBA" id="ARBA00023014"/>
    </source>
</evidence>
<organism evidence="12 13">
    <name type="scientific">Crocosphaera subtropica (strain ATCC 51142 / BH68)</name>
    <name type="common">Cyanothece sp. (strain ATCC 51142)</name>
    <dbReference type="NCBI Taxonomy" id="43989"/>
    <lineage>
        <taxon>Bacteria</taxon>
        <taxon>Bacillati</taxon>
        <taxon>Cyanobacteriota</taxon>
        <taxon>Cyanophyceae</taxon>
        <taxon>Oscillatoriophycideae</taxon>
        <taxon>Chroococcales</taxon>
        <taxon>Aphanothecaceae</taxon>
        <taxon>Crocosphaera</taxon>
        <taxon>Crocosphaera subtropica</taxon>
    </lineage>
</organism>
<dbReference type="InterPro" id="IPR015422">
    <property type="entry name" value="PyrdxlP-dep_Trfase_small"/>
</dbReference>
<dbReference type="RefSeq" id="WP_009546700.1">
    <property type="nucleotide sequence ID" value="NC_010546.1"/>
</dbReference>
<dbReference type="PROSITE" id="PS00595">
    <property type="entry name" value="AA_TRANSFER_CLASS_5"/>
    <property type="match status" value="1"/>
</dbReference>
<dbReference type="GO" id="GO:0051536">
    <property type="term" value="F:iron-sulfur cluster binding"/>
    <property type="evidence" value="ECO:0007669"/>
    <property type="project" value="UniProtKB-KW"/>
</dbReference>
<name>B1X052_CROS5</name>
<dbReference type="GO" id="GO:0031071">
    <property type="term" value="F:cysteine desulfurase activity"/>
    <property type="evidence" value="ECO:0007669"/>
    <property type="project" value="UniProtKB-EC"/>
</dbReference>
<dbReference type="Pfam" id="PF00266">
    <property type="entry name" value="Aminotran_5"/>
    <property type="match status" value="1"/>
</dbReference>
<evidence type="ECO:0000256" key="6">
    <source>
        <dbReference type="ARBA" id="ARBA00022898"/>
    </source>
</evidence>
<dbReference type="AlphaFoldDB" id="B1X052"/>
<evidence type="ECO:0000256" key="9">
    <source>
        <dbReference type="ARBA" id="ARBA00050776"/>
    </source>
</evidence>
<dbReference type="PIRSF" id="PIRSF005572">
    <property type="entry name" value="NifS"/>
    <property type="match status" value="1"/>
</dbReference>
<evidence type="ECO:0000313" key="12">
    <source>
        <dbReference type="EMBL" id="ACB49553.1"/>
    </source>
</evidence>
<keyword evidence="8" id="KW-0411">Iron-sulfur</keyword>
<keyword evidence="6" id="KW-0663">Pyridoxal phosphate</keyword>
<evidence type="ECO:0000259" key="11">
    <source>
        <dbReference type="Pfam" id="PF00266"/>
    </source>
</evidence>
<accession>B1X052</accession>
<dbReference type="PANTHER" id="PTHR11601:SF34">
    <property type="entry name" value="CYSTEINE DESULFURASE"/>
    <property type="match status" value="1"/>
</dbReference>
<dbReference type="Gene3D" id="1.10.260.50">
    <property type="match status" value="1"/>
</dbReference>
<dbReference type="EMBL" id="CP000806">
    <property type="protein sequence ID" value="ACB49553.1"/>
    <property type="molecule type" value="Genomic_DNA"/>
</dbReference>
<dbReference type="InterPro" id="IPR015421">
    <property type="entry name" value="PyrdxlP-dep_Trfase_major"/>
</dbReference>
<evidence type="ECO:0000256" key="3">
    <source>
        <dbReference type="ARBA" id="ARBA00012239"/>
    </source>
</evidence>
<keyword evidence="4" id="KW-0808">Transferase</keyword>
<evidence type="ECO:0000256" key="5">
    <source>
        <dbReference type="ARBA" id="ARBA00022723"/>
    </source>
</evidence>
<dbReference type="PANTHER" id="PTHR11601">
    <property type="entry name" value="CYSTEINE DESULFURYLASE FAMILY MEMBER"/>
    <property type="match status" value="1"/>
</dbReference>